<evidence type="ECO:0000313" key="2">
    <source>
        <dbReference type="EMBL" id="POM66663.1"/>
    </source>
</evidence>
<reference evidence="2 3" key="1">
    <citation type="journal article" date="2017" name="Genome Biol. Evol.">
        <title>Phytophthora megakarya and P. palmivora, closely related causal agents of cacao black pod rot, underwent increases in genome sizes and gene numbers by different mechanisms.</title>
        <authorList>
            <person name="Ali S.S."/>
            <person name="Shao J."/>
            <person name="Lary D.J."/>
            <person name="Kronmiller B."/>
            <person name="Shen D."/>
            <person name="Strem M.D."/>
            <person name="Amoako-Attah I."/>
            <person name="Akrofi A.Y."/>
            <person name="Begoude B.A."/>
            <person name="Ten Hoopen G.M."/>
            <person name="Coulibaly K."/>
            <person name="Kebe B.I."/>
            <person name="Melnick R.L."/>
            <person name="Guiltinan M.J."/>
            <person name="Tyler B.M."/>
            <person name="Meinhardt L.W."/>
            <person name="Bailey B.A."/>
        </authorList>
    </citation>
    <scope>NUCLEOTIDE SEQUENCE [LARGE SCALE GENOMIC DNA]</scope>
    <source>
        <strain evidence="3">sbr112.9</strain>
    </source>
</reference>
<feature type="compositionally biased region" description="Polar residues" evidence="1">
    <location>
        <begin position="69"/>
        <end position="87"/>
    </location>
</feature>
<accession>A0A2P4XM77</accession>
<organism evidence="2 3">
    <name type="scientific">Phytophthora palmivora</name>
    <dbReference type="NCBI Taxonomy" id="4796"/>
    <lineage>
        <taxon>Eukaryota</taxon>
        <taxon>Sar</taxon>
        <taxon>Stramenopiles</taxon>
        <taxon>Oomycota</taxon>
        <taxon>Peronosporomycetes</taxon>
        <taxon>Peronosporales</taxon>
        <taxon>Peronosporaceae</taxon>
        <taxon>Phytophthora</taxon>
    </lineage>
</organism>
<proteinExistence type="predicted"/>
<evidence type="ECO:0000313" key="3">
    <source>
        <dbReference type="Proteomes" id="UP000237271"/>
    </source>
</evidence>
<dbReference type="Proteomes" id="UP000237271">
    <property type="component" value="Unassembled WGS sequence"/>
</dbReference>
<keyword evidence="3" id="KW-1185">Reference proteome</keyword>
<comment type="caution">
    <text evidence="2">The sequence shown here is derived from an EMBL/GenBank/DDBJ whole genome shotgun (WGS) entry which is preliminary data.</text>
</comment>
<dbReference type="EMBL" id="NCKW01009559">
    <property type="protein sequence ID" value="POM66663.1"/>
    <property type="molecule type" value="Genomic_DNA"/>
</dbReference>
<feature type="region of interest" description="Disordered" evidence="1">
    <location>
        <begin position="69"/>
        <end position="97"/>
    </location>
</feature>
<evidence type="ECO:0000256" key="1">
    <source>
        <dbReference type="SAM" id="MobiDB-lite"/>
    </source>
</evidence>
<gene>
    <name evidence="2" type="ORF">PHPALM_17443</name>
</gene>
<dbReference type="OrthoDB" id="64214at2759"/>
<dbReference type="AlphaFoldDB" id="A0A2P4XM77"/>
<sequence length="256" mass="27318">MLTTAIAEVLTLQPRVPVAFLASHFQGLATNKSVAVVSSLRACHPTSPSFSSAVEKVFYDLAGTEGIPLSNTSSNETLPPRSSSAGPNPSRKVKVGGPTTISETSFLHLLQQLSTDIPKSLQNRLIETILSIPTTANSKEAMSTQGVGLARFYRGVQICLLMEELMDAASLLFQALERSNSDFVTAETLINSLRSAATAQFSQELSTVLAPLLARALTLPESSHSGGAIDTSTPTNRNLLHLNDVYDLLFNLAFVS</sequence>
<name>A0A2P4XM77_9STRA</name>
<protein>
    <submittedName>
        <fullName evidence="2">Uncharacterized protein</fullName>
    </submittedName>
</protein>